<dbReference type="PANTHER" id="PTHR37441">
    <property type="entry name" value="PROTEIN CBG16518"/>
    <property type="match status" value="1"/>
</dbReference>
<reference evidence="9" key="1">
    <citation type="submission" date="2023-06" db="EMBL/GenBank/DDBJ databases">
        <title>Genomic analysis of the entomopathogenic nematode Steinernema hermaphroditum.</title>
        <authorList>
            <person name="Schwarz E.M."/>
            <person name="Heppert J.K."/>
            <person name="Baniya A."/>
            <person name="Schwartz H.T."/>
            <person name="Tan C.-H."/>
            <person name="Antoshechkin I."/>
            <person name="Sternberg P.W."/>
            <person name="Goodrich-Blair H."/>
            <person name="Dillman A.R."/>
        </authorList>
    </citation>
    <scope>NUCLEOTIDE SEQUENCE</scope>
    <source>
        <strain evidence="9">PS9179</strain>
        <tissue evidence="9">Whole animal</tissue>
    </source>
</reference>
<comment type="subcellular location">
    <subcellularLocation>
        <location evidence="1">Cell membrane</location>
        <topology evidence="1">Multi-pass membrane protein</topology>
    </subcellularLocation>
</comment>
<keyword evidence="7" id="KW-0807">Transducer</keyword>
<gene>
    <name evidence="9" type="ORF">QR680_002571</name>
</gene>
<keyword evidence="6 8" id="KW-0472">Membrane</keyword>
<dbReference type="Proteomes" id="UP001175271">
    <property type="component" value="Unassembled WGS sequence"/>
</dbReference>
<keyword evidence="2" id="KW-1003">Cell membrane</keyword>
<protein>
    <recommendedName>
        <fullName evidence="11">G-protein coupled receptors family 1 profile domain-containing protein</fullName>
    </recommendedName>
</protein>
<evidence type="ECO:0000256" key="5">
    <source>
        <dbReference type="ARBA" id="ARBA00023040"/>
    </source>
</evidence>
<keyword evidence="10" id="KW-1185">Reference proteome</keyword>
<evidence type="ECO:0000256" key="3">
    <source>
        <dbReference type="ARBA" id="ARBA00022692"/>
    </source>
</evidence>
<dbReference type="EMBL" id="JAUCMV010000005">
    <property type="protein sequence ID" value="KAK0398391.1"/>
    <property type="molecule type" value="Genomic_DNA"/>
</dbReference>
<feature type="transmembrane region" description="Helical" evidence="8">
    <location>
        <begin position="198"/>
        <end position="224"/>
    </location>
</feature>
<evidence type="ECO:0000256" key="4">
    <source>
        <dbReference type="ARBA" id="ARBA00022989"/>
    </source>
</evidence>
<keyword evidence="4 8" id="KW-1133">Transmembrane helix</keyword>
<evidence type="ECO:0000313" key="10">
    <source>
        <dbReference type="Proteomes" id="UP001175271"/>
    </source>
</evidence>
<keyword evidence="5" id="KW-0297">G-protein coupled receptor</keyword>
<evidence type="ECO:0000313" key="9">
    <source>
        <dbReference type="EMBL" id="KAK0398391.1"/>
    </source>
</evidence>
<keyword evidence="5" id="KW-0675">Receptor</keyword>
<evidence type="ECO:0000256" key="6">
    <source>
        <dbReference type="ARBA" id="ARBA00023136"/>
    </source>
</evidence>
<dbReference type="InterPro" id="IPR040435">
    <property type="entry name" value="Put_GPCR_Chromadorea"/>
</dbReference>
<evidence type="ECO:0000256" key="1">
    <source>
        <dbReference type="ARBA" id="ARBA00004651"/>
    </source>
</evidence>
<evidence type="ECO:0000256" key="7">
    <source>
        <dbReference type="ARBA" id="ARBA00023224"/>
    </source>
</evidence>
<dbReference type="PANTHER" id="PTHR37441:SF7">
    <property type="entry name" value="G-PROTEIN COUPLED RECEPTORS FAMILY 1 PROFILE DOMAIN-CONTAINING PROTEIN"/>
    <property type="match status" value="1"/>
</dbReference>
<sequence>MSLNFNDAIFNYCKYYVTPEDYKNALSEELFTNKIGFVVLSVTPALSVVSLLSNISMLILVAIALYRNRLPKRSYSIACSRLVSDLLMACIIIGTGISANLHSNTNAIIVIYFVIVTFSYVSISISHLLSIIIRQVSLEPAGVYNELVQRHSLTGAVAITWTVAIGYNAAYIPIFRAILSDGDVSDVCSYRMCQRPLFLLSCIMIAVLFIIVLVFYFTVLWNLLRHNRLQKASNDSSGCRRRLIKYLSFGGHIGLYAIIATLLFIGTIFIFINVARYARVIAAIQTDCNINEFIDIRNRIHVIASGAILLWLVRMIFDPVILLATEFRALVPFLLSTDLQPLDDTESVCNTVTRSESLKWRRNLIHCSLSSKENAITAWDMKN</sequence>
<feature type="transmembrane region" description="Helical" evidence="8">
    <location>
        <begin position="35"/>
        <end position="66"/>
    </location>
</feature>
<evidence type="ECO:0000256" key="8">
    <source>
        <dbReference type="SAM" id="Phobius"/>
    </source>
</evidence>
<feature type="transmembrane region" description="Helical" evidence="8">
    <location>
        <begin position="300"/>
        <end position="324"/>
    </location>
</feature>
<feature type="transmembrane region" description="Helical" evidence="8">
    <location>
        <begin position="244"/>
        <end position="272"/>
    </location>
</feature>
<dbReference type="AlphaFoldDB" id="A0AA39H381"/>
<accession>A0AA39H381</accession>
<comment type="caution">
    <text evidence="9">The sequence shown here is derived from an EMBL/GenBank/DDBJ whole genome shotgun (WGS) entry which is preliminary data.</text>
</comment>
<dbReference type="SUPFAM" id="SSF81321">
    <property type="entry name" value="Family A G protein-coupled receptor-like"/>
    <property type="match status" value="1"/>
</dbReference>
<evidence type="ECO:0000256" key="2">
    <source>
        <dbReference type="ARBA" id="ARBA00022475"/>
    </source>
</evidence>
<feature type="transmembrane region" description="Helical" evidence="8">
    <location>
        <begin position="109"/>
        <end position="133"/>
    </location>
</feature>
<evidence type="ECO:0008006" key="11">
    <source>
        <dbReference type="Google" id="ProtNLM"/>
    </source>
</evidence>
<proteinExistence type="predicted"/>
<dbReference type="GO" id="GO:0004930">
    <property type="term" value="F:G protein-coupled receptor activity"/>
    <property type="evidence" value="ECO:0007669"/>
    <property type="project" value="UniProtKB-KW"/>
</dbReference>
<dbReference type="Gene3D" id="1.20.1070.10">
    <property type="entry name" value="Rhodopsin 7-helix transmembrane proteins"/>
    <property type="match status" value="1"/>
</dbReference>
<feature type="transmembrane region" description="Helical" evidence="8">
    <location>
        <begin position="78"/>
        <end position="97"/>
    </location>
</feature>
<name>A0AA39H381_9BILA</name>
<dbReference type="GO" id="GO:0005886">
    <property type="term" value="C:plasma membrane"/>
    <property type="evidence" value="ECO:0007669"/>
    <property type="project" value="UniProtKB-SubCell"/>
</dbReference>
<organism evidence="9 10">
    <name type="scientific">Steinernema hermaphroditum</name>
    <dbReference type="NCBI Taxonomy" id="289476"/>
    <lineage>
        <taxon>Eukaryota</taxon>
        <taxon>Metazoa</taxon>
        <taxon>Ecdysozoa</taxon>
        <taxon>Nematoda</taxon>
        <taxon>Chromadorea</taxon>
        <taxon>Rhabditida</taxon>
        <taxon>Tylenchina</taxon>
        <taxon>Panagrolaimomorpha</taxon>
        <taxon>Strongyloidoidea</taxon>
        <taxon>Steinernematidae</taxon>
        <taxon>Steinernema</taxon>
    </lineage>
</organism>
<keyword evidence="3 8" id="KW-0812">Transmembrane</keyword>